<accession>A0ACC5W819</accession>
<proteinExistence type="predicted"/>
<dbReference type="EMBL" id="CM040455">
    <property type="protein sequence ID" value="MCI4375189.1"/>
    <property type="molecule type" value="Genomic_DNA"/>
</dbReference>
<sequence length="55" mass="6959">MPYLFLNKENKYFSYDHLGFLKTGHYNHFYLRRPYYLYMYTDTNDHKATFTFGWQ</sequence>
<keyword evidence="2" id="KW-1185">Reference proteome</keyword>
<evidence type="ECO:0000313" key="2">
    <source>
        <dbReference type="Proteomes" id="UP000829447"/>
    </source>
</evidence>
<comment type="caution">
    <text evidence="1">The sequence shown here is derived from an EMBL/GenBank/DDBJ whole genome shotgun (WGS) entry which is preliminary data.</text>
</comment>
<dbReference type="Proteomes" id="UP000829447">
    <property type="component" value="Linkage Group LG2"/>
</dbReference>
<organism evidence="1 2">
    <name type="scientific">Pangasianodon gigas</name>
    <name type="common">Mekong giant catfish</name>
    <name type="synonym">Pangasius gigas</name>
    <dbReference type="NCBI Taxonomy" id="30993"/>
    <lineage>
        <taxon>Eukaryota</taxon>
        <taxon>Metazoa</taxon>
        <taxon>Chordata</taxon>
        <taxon>Craniata</taxon>
        <taxon>Vertebrata</taxon>
        <taxon>Euteleostomi</taxon>
        <taxon>Actinopterygii</taxon>
        <taxon>Neopterygii</taxon>
        <taxon>Teleostei</taxon>
        <taxon>Ostariophysi</taxon>
        <taxon>Siluriformes</taxon>
        <taxon>Pangasiidae</taxon>
        <taxon>Pangasianodon</taxon>
    </lineage>
</organism>
<gene>
    <name evidence="1" type="ORF">PGIGA_G00106510</name>
</gene>
<reference evidence="1 2" key="1">
    <citation type="journal article" date="2022" name="bioRxiv">
        <title>An ancient truncated duplication of the anti-Mullerian hormone receptor type 2 gene is a potential conserved master sex determinant in the Pangasiidae catfish family.</title>
        <authorList>
            <person name="Wen M."/>
            <person name="Pan Q."/>
            <person name="Jouanno E."/>
            <person name="Montfort J."/>
            <person name="Zahm M."/>
            <person name="Cabau C."/>
            <person name="Klopp C."/>
            <person name="Iampietro C."/>
            <person name="Roques C."/>
            <person name="Bouchez O."/>
            <person name="Castinel A."/>
            <person name="Donnadieu C."/>
            <person name="Parrinello H."/>
            <person name="Poncet C."/>
            <person name="Belmonte E."/>
            <person name="Gautier V."/>
            <person name="Avarre J.-C."/>
            <person name="Dugue R."/>
            <person name="Gustiano R."/>
            <person name="Ha T.T.T."/>
            <person name="Campet M."/>
            <person name="Sriphairoj K."/>
            <person name="Ribolli J."/>
            <person name="de Almeida F.L."/>
            <person name="Desvignes T."/>
            <person name="Postlethwait J.H."/>
            <person name="Bucao C.F."/>
            <person name="Robinson-Rechavi M."/>
            <person name="Bobe J."/>
            <person name="Herpin A."/>
            <person name="Guiguen Y."/>
        </authorList>
    </citation>
    <scope>NUCLEOTIDE SEQUENCE [LARGE SCALE GENOMIC DNA]</scope>
    <source>
        <strain evidence="1">YG-Dec2019</strain>
    </source>
</reference>
<evidence type="ECO:0000313" key="1">
    <source>
        <dbReference type="EMBL" id="MCI4375189.1"/>
    </source>
</evidence>
<name>A0ACC5W819_PANGG</name>
<protein>
    <submittedName>
        <fullName evidence="1">Uncharacterized protein</fullName>
    </submittedName>
</protein>